<name>A0A2M4AD51_9DIPT</name>
<dbReference type="AlphaFoldDB" id="A0A2M4AD51"/>
<sequence>MSTRFVAAITLISSAELNPSIWFSSSNIVRCASRSPAFSESKRFVPMASSSSMKIMVGAFSLASANASRTSFAPSPMNICTSCGPASLRKVDFVWAAQARARSVLPVPGGPYSRTPFGGRMPRFLNFSRCVTGSTTASISSWICLSSPPMSEYCSVGRSSTSIAFTRASYSAGSVSRIRYESLLTPTRSAGFSFSASTNPISGRKTVWRVDVLMTAHLPLRCESSIFTAPSSSSSSSTSMSSSSITLDTRYGSVLLTLILDALSLMRSLCVRTSCFMRATSLIIALISISTILVRVSRSSVDIWSTSSLSVIPHSSHSALSSSVAAIIPVLVLHLICALATHV</sequence>
<keyword evidence="2" id="KW-0687">Ribonucleoprotein</keyword>
<keyword evidence="1" id="KW-0472">Membrane</keyword>
<evidence type="ECO:0000313" key="2">
    <source>
        <dbReference type="EMBL" id="MBW38538.1"/>
    </source>
</evidence>
<keyword evidence="1" id="KW-1133">Transmembrane helix</keyword>
<keyword evidence="2" id="KW-0689">Ribosomal protein</keyword>
<protein>
    <submittedName>
        <fullName evidence="2">Putative ribosomal protein s8</fullName>
    </submittedName>
</protein>
<evidence type="ECO:0000256" key="1">
    <source>
        <dbReference type="SAM" id="Phobius"/>
    </source>
</evidence>
<feature type="transmembrane region" description="Helical" evidence="1">
    <location>
        <begin position="317"/>
        <end position="340"/>
    </location>
</feature>
<feature type="transmembrane region" description="Helical" evidence="1">
    <location>
        <begin position="276"/>
        <end position="297"/>
    </location>
</feature>
<dbReference type="PANTHER" id="PTHR37449">
    <property type="match status" value="1"/>
</dbReference>
<dbReference type="PANTHER" id="PTHR37449:SF1">
    <property type="entry name" value="OS02G0159950 PROTEIN"/>
    <property type="match status" value="1"/>
</dbReference>
<accession>A0A2M4AD51</accession>
<organism evidence="2">
    <name type="scientific">Anopheles triannulatus</name>
    <dbReference type="NCBI Taxonomy" id="58253"/>
    <lineage>
        <taxon>Eukaryota</taxon>
        <taxon>Metazoa</taxon>
        <taxon>Ecdysozoa</taxon>
        <taxon>Arthropoda</taxon>
        <taxon>Hexapoda</taxon>
        <taxon>Insecta</taxon>
        <taxon>Pterygota</taxon>
        <taxon>Neoptera</taxon>
        <taxon>Endopterygota</taxon>
        <taxon>Diptera</taxon>
        <taxon>Nematocera</taxon>
        <taxon>Culicoidea</taxon>
        <taxon>Culicidae</taxon>
        <taxon>Anophelinae</taxon>
        <taxon>Anopheles</taxon>
    </lineage>
</organism>
<keyword evidence="1" id="KW-0812">Transmembrane</keyword>
<proteinExistence type="predicted"/>
<dbReference type="GO" id="GO:0005840">
    <property type="term" value="C:ribosome"/>
    <property type="evidence" value="ECO:0007669"/>
    <property type="project" value="UniProtKB-KW"/>
</dbReference>
<reference evidence="2" key="1">
    <citation type="submission" date="2018-01" db="EMBL/GenBank/DDBJ databases">
        <title>An insight into the sialome of Amazonian anophelines.</title>
        <authorList>
            <person name="Ribeiro J.M."/>
            <person name="Scarpassa V."/>
            <person name="Calvo E."/>
        </authorList>
    </citation>
    <scope>NUCLEOTIDE SEQUENCE</scope>
    <source>
        <tissue evidence="2">Salivary glands</tissue>
    </source>
</reference>
<dbReference type="EMBL" id="GGFK01005217">
    <property type="protein sequence ID" value="MBW38538.1"/>
    <property type="molecule type" value="Transcribed_RNA"/>
</dbReference>